<dbReference type="PANTHER" id="PTHR24185">
    <property type="entry name" value="CALCIUM-INDEPENDENT PHOSPHOLIPASE A2-GAMMA"/>
    <property type="match status" value="1"/>
</dbReference>
<feature type="compositionally biased region" description="Low complexity" evidence="5">
    <location>
        <begin position="392"/>
        <end position="404"/>
    </location>
</feature>
<sequence>MANNTELPASLQAILALRPPLATSTRTDLAPSFKLLRSLVHTVYGASGSRGLEPGLWRAQLSRAAQRAAELIQAVWSKLGGEGGVIVDDEGEGGRGVMRLQGVISDLQIFAGSIASVQDPLTTFLLDPLTFNRTQATVTSLIKKLAALVTHYKVTELIPSPLSQWAEEDEKDKAEDIAALPVLIAKSRPNRALLRKFEADLAQRERSEGDGEPEAEGEPTISPPLSPEGARRPAVATQGLSAAKRSEFLRFIYSQNPSLVGSQGLDTAVAVGAVAVSSMHHPSRAASAAGPDESRSTGSSKPSLVQQRISNFASSANTSPPLPNGLNLPPINRRIASDSSTTSARKTWTIDMSGLDAVQRRSSGSFSRPLMSMLPPAPQVSVIGSTSHWKRASTPPSAKSPSSSEDLVPELEKRDVKPVSGLKRHSSIASVLNTSSEDPKPPPIASFAEQAAAIVAARNRRTGTQSPKASWTAKPATVPTSRPSSSFAHHADSIPSELTSDTPSTSPPVKPVTPSEPEPSLSVTESSPKVVSAQATLELPASMLMKTSQSEPFGSIHRSPLSASPTSLSLSPKTRSPSSPAPAPAKSLSGDSPSLTFTRATPSVRKQSIASVPSPSVPGSSITRILSPVERSELASSNASASISLFSSTSTRPPLPEPDSEFEMVADLIEDRSLLDVIVGPPSPPPSPKPAPSPKPPVTEMPEPKQASPSRAISSSPFTKPSANVQATEEPSLADLLQHASMFESWEEPREEPKQPIISTVREDPPMRMPTSVASLSSPVAGRQLPTPISPPLTLSSVNAPCALVSPSSSVPVVSRSSANSSALRLEPVTRTRSFSGLSWATSLMSAPPAPQEFDLGALRADLHLGADPEAAVSERGWRILSLDGGGIRGLSMLFVIRSILERVQKRAGLSSLPKPCDCFDLICGVGTGGIIALLLGRLHLSISDAIAAYLSIARNVFGQGKGALAILLGKTRYSASKLEVAMQAVVEAAATDGRAGLAEPDGACRTFVMAMRTSEAAANDGNSARYRTLRTYPTRQVLADRCSIFQAARATSASPLFFKPVAFGNDALSSVPRSASLNNPALEAVSEARGLYPDRAIDLLVSLGAGKAVWVEGSVGRACAEISDACENAAGGVEAVAGAEGWSEGYMRFNVELTGAGANSEWEHAGVVLEASIAYLDSPFVAEQIESAVEILASGDKKIQGKENPHPHQHQHQTRVSWSSDRERVMRPSLSLEPLPDRGLRAHALHSFPSTGSLQLPQLNFD</sequence>
<keyword evidence="2" id="KW-0442">Lipid degradation</keyword>
<comment type="caution">
    <text evidence="7">The sequence shown here is derived from an EMBL/GenBank/DDBJ whole genome shotgun (WGS) entry which is preliminary data.</text>
</comment>
<dbReference type="GO" id="GO:0046486">
    <property type="term" value="P:glycerolipid metabolic process"/>
    <property type="evidence" value="ECO:0007669"/>
    <property type="project" value="UniProtKB-ARBA"/>
</dbReference>
<dbReference type="EMBL" id="MU167230">
    <property type="protein sequence ID" value="KAG0149205.1"/>
    <property type="molecule type" value="Genomic_DNA"/>
</dbReference>
<keyword evidence="8" id="KW-1185">Reference proteome</keyword>
<feature type="region of interest" description="Disordered" evidence="5">
    <location>
        <begin position="202"/>
        <end position="237"/>
    </location>
</feature>
<dbReference type="Proteomes" id="UP000886653">
    <property type="component" value="Unassembled WGS sequence"/>
</dbReference>
<feature type="region of interest" description="Disordered" evidence="5">
    <location>
        <begin position="673"/>
        <end position="728"/>
    </location>
</feature>
<feature type="region of interest" description="Disordered" evidence="5">
    <location>
        <begin position="761"/>
        <end position="780"/>
    </location>
</feature>
<dbReference type="AlphaFoldDB" id="A0A9P6NLE4"/>
<reference evidence="7" key="1">
    <citation type="submission" date="2013-11" db="EMBL/GenBank/DDBJ databases">
        <title>Genome sequence of the fusiform rust pathogen reveals effectors for host alternation and coevolution with pine.</title>
        <authorList>
            <consortium name="DOE Joint Genome Institute"/>
            <person name="Smith K."/>
            <person name="Pendleton A."/>
            <person name="Kubisiak T."/>
            <person name="Anderson C."/>
            <person name="Salamov A."/>
            <person name="Aerts A."/>
            <person name="Riley R."/>
            <person name="Clum A."/>
            <person name="Lindquist E."/>
            <person name="Ence D."/>
            <person name="Campbell M."/>
            <person name="Kronenberg Z."/>
            <person name="Feau N."/>
            <person name="Dhillon B."/>
            <person name="Hamelin R."/>
            <person name="Burleigh J."/>
            <person name="Smith J."/>
            <person name="Yandell M."/>
            <person name="Nelson C."/>
            <person name="Grigoriev I."/>
            <person name="Davis J."/>
        </authorList>
    </citation>
    <scope>NUCLEOTIDE SEQUENCE</scope>
    <source>
        <strain evidence="7">G11</strain>
    </source>
</reference>
<feature type="compositionally biased region" description="Polar residues" evidence="5">
    <location>
        <begin position="707"/>
        <end position="728"/>
    </location>
</feature>
<feature type="compositionally biased region" description="Polar residues" evidence="5">
    <location>
        <begin position="521"/>
        <end position="535"/>
    </location>
</feature>
<feature type="compositionally biased region" description="Polar residues" evidence="5">
    <location>
        <begin position="478"/>
        <end position="487"/>
    </location>
</feature>
<dbReference type="InterPro" id="IPR016035">
    <property type="entry name" value="Acyl_Trfase/lysoPLipase"/>
</dbReference>
<organism evidence="7 8">
    <name type="scientific">Cronartium quercuum f. sp. fusiforme G11</name>
    <dbReference type="NCBI Taxonomy" id="708437"/>
    <lineage>
        <taxon>Eukaryota</taxon>
        <taxon>Fungi</taxon>
        <taxon>Dikarya</taxon>
        <taxon>Basidiomycota</taxon>
        <taxon>Pucciniomycotina</taxon>
        <taxon>Pucciniomycetes</taxon>
        <taxon>Pucciniales</taxon>
        <taxon>Coleosporiaceae</taxon>
        <taxon>Cronartium</taxon>
    </lineage>
</organism>
<name>A0A9P6NLE4_9BASI</name>
<feature type="compositionally biased region" description="Pro residues" evidence="5">
    <location>
        <begin position="505"/>
        <end position="517"/>
    </location>
</feature>
<dbReference type="Gene3D" id="3.40.1090.10">
    <property type="entry name" value="Cytosolic phospholipase A2 catalytic domain"/>
    <property type="match status" value="1"/>
</dbReference>
<dbReference type="OrthoDB" id="630895at2759"/>
<dbReference type="Pfam" id="PF01734">
    <property type="entry name" value="Patatin"/>
    <property type="match status" value="1"/>
</dbReference>
<feature type="compositionally biased region" description="Low complexity" evidence="5">
    <location>
        <begin position="495"/>
        <end position="504"/>
    </location>
</feature>
<evidence type="ECO:0000313" key="8">
    <source>
        <dbReference type="Proteomes" id="UP000886653"/>
    </source>
</evidence>
<dbReference type="GO" id="GO:0019369">
    <property type="term" value="P:arachidonate metabolic process"/>
    <property type="evidence" value="ECO:0007669"/>
    <property type="project" value="TreeGrafter"/>
</dbReference>
<feature type="compositionally biased region" description="Low complexity" evidence="5">
    <location>
        <begin position="634"/>
        <end position="650"/>
    </location>
</feature>
<feature type="compositionally biased region" description="Low complexity" evidence="5">
    <location>
        <begin position="611"/>
        <end position="621"/>
    </location>
</feature>
<dbReference type="GO" id="GO:0016020">
    <property type="term" value="C:membrane"/>
    <property type="evidence" value="ECO:0007669"/>
    <property type="project" value="TreeGrafter"/>
</dbReference>
<evidence type="ECO:0000256" key="5">
    <source>
        <dbReference type="SAM" id="MobiDB-lite"/>
    </source>
</evidence>
<feature type="domain" description="PNPLA" evidence="6">
    <location>
        <begin position="881"/>
        <end position="1086"/>
    </location>
</feature>
<feature type="compositionally biased region" description="Polar residues" evidence="5">
    <location>
        <begin position="589"/>
        <end position="610"/>
    </location>
</feature>
<gene>
    <name evidence="7" type="ORF">CROQUDRAFT_105321</name>
</gene>
<dbReference type="PANTHER" id="PTHR24185:SF1">
    <property type="entry name" value="CALCIUM-INDEPENDENT PHOSPHOLIPASE A2-GAMMA"/>
    <property type="match status" value="1"/>
</dbReference>
<feature type="compositionally biased region" description="Low complexity" evidence="5">
    <location>
        <begin position="558"/>
        <end position="578"/>
    </location>
</feature>
<accession>A0A9P6NLE4</accession>
<evidence type="ECO:0000256" key="2">
    <source>
        <dbReference type="ARBA" id="ARBA00022963"/>
    </source>
</evidence>
<feature type="region of interest" description="Disordered" evidence="5">
    <location>
        <begin position="1199"/>
        <end position="1224"/>
    </location>
</feature>
<comment type="caution">
    <text evidence="4">Lacks conserved residue(s) required for the propagation of feature annotation.</text>
</comment>
<evidence type="ECO:0000256" key="4">
    <source>
        <dbReference type="PROSITE-ProRule" id="PRU01161"/>
    </source>
</evidence>
<feature type="region of interest" description="Disordered" evidence="5">
    <location>
        <begin position="282"/>
        <end position="344"/>
    </location>
</feature>
<proteinExistence type="predicted"/>
<dbReference type="GO" id="GO:0016042">
    <property type="term" value="P:lipid catabolic process"/>
    <property type="evidence" value="ECO:0007669"/>
    <property type="project" value="UniProtKB-KW"/>
</dbReference>
<dbReference type="PROSITE" id="PS51635">
    <property type="entry name" value="PNPLA"/>
    <property type="match status" value="1"/>
</dbReference>
<feature type="compositionally biased region" description="Polar residues" evidence="5">
    <location>
        <begin position="296"/>
        <end position="319"/>
    </location>
</feature>
<evidence type="ECO:0000313" key="7">
    <source>
        <dbReference type="EMBL" id="KAG0149205.1"/>
    </source>
</evidence>
<feature type="region of interest" description="Disordered" evidence="5">
    <location>
        <begin position="460"/>
        <end position="661"/>
    </location>
</feature>
<evidence type="ECO:0000256" key="3">
    <source>
        <dbReference type="ARBA" id="ARBA00023098"/>
    </source>
</evidence>
<keyword evidence="1" id="KW-0378">Hydrolase</keyword>
<dbReference type="SUPFAM" id="SSF52151">
    <property type="entry name" value="FabD/lysophospholipase-like"/>
    <property type="match status" value="1"/>
</dbReference>
<feature type="region of interest" description="Disordered" evidence="5">
    <location>
        <begin position="385"/>
        <end position="425"/>
    </location>
</feature>
<dbReference type="GO" id="GO:0047499">
    <property type="term" value="F:calcium-independent phospholipase A2 activity"/>
    <property type="evidence" value="ECO:0007669"/>
    <property type="project" value="TreeGrafter"/>
</dbReference>
<feature type="short sequence motif" description="GXGXXG" evidence="4">
    <location>
        <begin position="885"/>
        <end position="890"/>
    </location>
</feature>
<dbReference type="InterPro" id="IPR002641">
    <property type="entry name" value="PNPLA_dom"/>
</dbReference>
<evidence type="ECO:0000259" key="6">
    <source>
        <dbReference type="PROSITE" id="PS51635"/>
    </source>
</evidence>
<keyword evidence="3" id="KW-0443">Lipid metabolism</keyword>
<feature type="compositionally biased region" description="Pro residues" evidence="5">
    <location>
        <begin position="681"/>
        <end position="699"/>
    </location>
</feature>
<protein>
    <recommendedName>
        <fullName evidence="6">PNPLA domain-containing protein</fullName>
    </recommendedName>
</protein>
<evidence type="ECO:0000256" key="1">
    <source>
        <dbReference type="ARBA" id="ARBA00022801"/>
    </source>
</evidence>